<proteinExistence type="predicted"/>
<evidence type="ECO:0000313" key="3">
    <source>
        <dbReference type="Proteomes" id="UP001280121"/>
    </source>
</evidence>
<dbReference type="AlphaFoldDB" id="A0AAE0CQ69"/>
<comment type="caution">
    <text evidence="2">The sequence shown here is derived from an EMBL/GenBank/DDBJ whole genome shotgun (WGS) entry which is preliminary data.</text>
</comment>
<keyword evidence="3" id="KW-1185">Reference proteome</keyword>
<feature type="transmembrane region" description="Helical" evidence="1">
    <location>
        <begin position="70"/>
        <end position="94"/>
    </location>
</feature>
<evidence type="ECO:0000313" key="2">
    <source>
        <dbReference type="EMBL" id="KAK2659515.1"/>
    </source>
</evidence>
<sequence length="153" mass="17595">MIEVVDMPCTSRCCRDPVYFVVMNWIICFVCSLVSYFSVLIIIFCCRCSARGENSDVLDLERLKWLIERWAQSMVFVLVFFLRCDLGIRSFVLVMPRLTMDCKSNPANVILPGLVEGEVEEADKLGRIHVIGFQCRIPRFYHLDLGLLGSCTR</sequence>
<reference evidence="2" key="1">
    <citation type="journal article" date="2023" name="Plant J.">
        <title>Genome sequences and population genomics provide insights into the demographic history, inbreeding, and mutation load of two 'living fossil' tree species of Dipteronia.</title>
        <authorList>
            <person name="Feng Y."/>
            <person name="Comes H.P."/>
            <person name="Chen J."/>
            <person name="Zhu S."/>
            <person name="Lu R."/>
            <person name="Zhang X."/>
            <person name="Li P."/>
            <person name="Qiu J."/>
            <person name="Olsen K.M."/>
            <person name="Qiu Y."/>
        </authorList>
    </citation>
    <scope>NUCLEOTIDE SEQUENCE</scope>
    <source>
        <strain evidence="2">KIB01</strain>
    </source>
</reference>
<name>A0AAE0CQ69_9ROSI</name>
<keyword evidence="1" id="KW-0812">Transmembrane</keyword>
<dbReference type="Proteomes" id="UP001280121">
    <property type="component" value="Unassembled WGS sequence"/>
</dbReference>
<protein>
    <submittedName>
        <fullName evidence="2">Uncharacterized protein</fullName>
    </submittedName>
</protein>
<accession>A0AAE0CQ69</accession>
<gene>
    <name evidence="2" type="ORF">Ddye_006048</name>
</gene>
<keyword evidence="1" id="KW-1133">Transmembrane helix</keyword>
<evidence type="ECO:0000256" key="1">
    <source>
        <dbReference type="SAM" id="Phobius"/>
    </source>
</evidence>
<feature type="transmembrane region" description="Helical" evidence="1">
    <location>
        <begin position="21"/>
        <end position="50"/>
    </location>
</feature>
<organism evidence="2 3">
    <name type="scientific">Dipteronia dyeriana</name>
    <dbReference type="NCBI Taxonomy" id="168575"/>
    <lineage>
        <taxon>Eukaryota</taxon>
        <taxon>Viridiplantae</taxon>
        <taxon>Streptophyta</taxon>
        <taxon>Embryophyta</taxon>
        <taxon>Tracheophyta</taxon>
        <taxon>Spermatophyta</taxon>
        <taxon>Magnoliopsida</taxon>
        <taxon>eudicotyledons</taxon>
        <taxon>Gunneridae</taxon>
        <taxon>Pentapetalae</taxon>
        <taxon>rosids</taxon>
        <taxon>malvids</taxon>
        <taxon>Sapindales</taxon>
        <taxon>Sapindaceae</taxon>
        <taxon>Hippocastanoideae</taxon>
        <taxon>Acereae</taxon>
        <taxon>Dipteronia</taxon>
    </lineage>
</organism>
<keyword evidence="1" id="KW-0472">Membrane</keyword>
<dbReference type="EMBL" id="JANJYI010000002">
    <property type="protein sequence ID" value="KAK2659515.1"/>
    <property type="molecule type" value="Genomic_DNA"/>
</dbReference>